<dbReference type="CDD" id="cd02603">
    <property type="entry name" value="HAD_sEH-N_like"/>
    <property type="match status" value="1"/>
</dbReference>
<dbReference type="GO" id="GO:0016787">
    <property type="term" value="F:hydrolase activity"/>
    <property type="evidence" value="ECO:0007669"/>
    <property type="project" value="UniProtKB-KW"/>
</dbReference>
<dbReference type="Gene3D" id="1.10.150.240">
    <property type="entry name" value="Putative phosphatase, domain 2"/>
    <property type="match status" value="1"/>
</dbReference>
<dbReference type="Gene3D" id="3.40.50.1000">
    <property type="entry name" value="HAD superfamily/HAD-like"/>
    <property type="match status" value="1"/>
</dbReference>
<dbReference type="EMBL" id="BAAAJX010000003">
    <property type="protein sequence ID" value="GAA1492450.1"/>
    <property type="molecule type" value="Genomic_DNA"/>
</dbReference>
<dbReference type="Pfam" id="PF00702">
    <property type="entry name" value="Hydrolase"/>
    <property type="match status" value="1"/>
</dbReference>
<comment type="caution">
    <text evidence="2">The sequence shown here is derived from an EMBL/GenBank/DDBJ whole genome shotgun (WGS) entry which is preliminary data.</text>
</comment>
<keyword evidence="3" id="KW-1185">Reference proteome</keyword>
<evidence type="ECO:0000313" key="2">
    <source>
        <dbReference type="EMBL" id="GAA1492450.1"/>
    </source>
</evidence>
<dbReference type="SFLD" id="SFLDG01129">
    <property type="entry name" value="C1.5:_HAD__Beta-PGM__Phosphata"/>
    <property type="match status" value="1"/>
</dbReference>
<feature type="compositionally biased region" description="Low complexity" evidence="1">
    <location>
        <begin position="219"/>
        <end position="237"/>
    </location>
</feature>
<proteinExistence type="predicted"/>
<dbReference type="NCBIfam" id="TIGR01509">
    <property type="entry name" value="HAD-SF-IA-v3"/>
    <property type="match status" value="1"/>
</dbReference>
<dbReference type="SFLD" id="SFLDS00003">
    <property type="entry name" value="Haloacid_Dehalogenase"/>
    <property type="match status" value="1"/>
</dbReference>
<evidence type="ECO:0000256" key="1">
    <source>
        <dbReference type="SAM" id="MobiDB-lite"/>
    </source>
</evidence>
<dbReference type="InterPro" id="IPR023214">
    <property type="entry name" value="HAD_sf"/>
</dbReference>
<protein>
    <submittedName>
        <fullName evidence="2">HAD-IA family hydrolase</fullName>
    </submittedName>
</protein>
<dbReference type="InterPro" id="IPR023198">
    <property type="entry name" value="PGP-like_dom2"/>
</dbReference>
<reference evidence="3" key="1">
    <citation type="journal article" date="2019" name="Int. J. Syst. Evol. Microbiol.">
        <title>The Global Catalogue of Microorganisms (GCM) 10K type strain sequencing project: providing services to taxonomists for standard genome sequencing and annotation.</title>
        <authorList>
            <consortium name="The Broad Institute Genomics Platform"/>
            <consortium name="The Broad Institute Genome Sequencing Center for Infectious Disease"/>
            <person name="Wu L."/>
            <person name="Ma J."/>
        </authorList>
    </citation>
    <scope>NUCLEOTIDE SEQUENCE [LARGE SCALE GENOMIC DNA]</scope>
    <source>
        <strain evidence="3">JCM 12140</strain>
    </source>
</reference>
<name>A0ABP4K0Z9_9MICO</name>
<evidence type="ECO:0000313" key="3">
    <source>
        <dbReference type="Proteomes" id="UP001501742"/>
    </source>
</evidence>
<dbReference type="SUPFAM" id="SSF56784">
    <property type="entry name" value="HAD-like"/>
    <property type="match status" value="1"/>
</dbReference>
<accession>A0ABP4K0Z9</accession>
<feature type="region of interest" description="Disordered" evidence="1">
    <location>
        <begin position="216"/>
        <end position="237"/>
    </location>
</feature>
<gene>
    <name evidence="2" type="ORF">GCM10009627_07960</name>
</gene>
<dbReference type="InterPro" id="IPR006439">
    <property type="entry name" value="HAD-SF_hydro_IA"/>
</dbReference>
<keyword evidence="2" id="KW-0378">Hydrolase</keyword>
<dbReference type="PANTHER" id="PTHR43611">
    <property type="entry name" value="ALPHA-D-GLUCOSE 1-PHOSPHATE PHOSPHATASE"/>
    <property type="match status" value="1"/>
</dbReference>
<dbReference type="PANTHER" id="PTHR43611:SF3">
    <property type="entry name" value="FLAVIN MONONUCLEOTIDE HYDROLASE 1, CHLOROPLATIC"/>
    <property type="match status" value="1"/>
</dbReference>
<organism evidence="2 3">
    <name type="scientific">Curtobacterium herbarum</name>
    <dbReference type="NCBI Taxonomy" id="150122"/>
    <lineage>
        <taxon>Bacteria</taxon>
        <taxon>Bacillati</taxon>
        <taxon>Actinomycetota</taxon>
        <taxon>Actinomycetes</taxon>
        <taxon>Micrococcales</taxon>
        <taxon>Microbacteriaceae</taxon>
        <taxon>Curtobacterium</taxon>
    </lineage>
</organism>
<dbReference type="Proteomes" id="UP001501742">
    <property type="component" value="Unassembled WGS sequence"/>
</dbReference>
<dbReference type="InterPro" id="IPR036412">
    <property type="entry name" value="HAD-like_sf"/>
</dbReference>
<sequence>MVHIVNETPAPPLLFLFDMDDVLVRYDWRTRMAGLSELTGHDFVELRRRWWDTGSEQRAEAGHFADGDEYLAAFREAMGCEVDETEWARVRGAAMTELPERVEAVRIAKEHGRVALLTNNGPLAGRWLHEWVPSLPPLFGEHLDTSSNFGARKPEQDVFRRVLEHHGVPAERTFFADDMPENVAGARSVGITAVLVEHDTDLRDAVRTFIAAHETTSVTPDAQAPDAQAPSAQPTTA</sequence>